<dbReference type="STRING" id="1888891.DSOL_4906"/>
<dbReference type="RefSeq" id="WP_075367171.1">
    <property type="nucleotide sequence ID" value="NZ_MLBF01000073.1"/>
</dbReference>
<comment type="caution">
    <text evidence="3">The sequence shown here is derived from an EMBL/GenBank/DDBJ whole genome shotgun (WGS) entry which is preliminary data.</text>
</comment>
<feature type="domain" description="S-Me-THD-like C-terminal" evidence="2">
    <location>
        <begin position="183"/>
        <end position="372"/>
    </location>
</feature>
<reference evidence="3 4" key="1">
    <citation type="submission" date="2016-09" db="EMBL/GenBank/DDBJ databases">
        <title>Complete genome of Desulfosporosinus sp. OL.</title>
        <authorList>
            <person name="Mardanov A."/>
            <person name="Beletsky A."/>
            <person name="Panova A."/>
            <person name="Karnachuk O."/>
            <person name="Ravin N."/>
        </authorList>
    </citation>
    <scope>NUCLEOTIDE SEQUENCE [LARGE SCALE GENOMIC DNA]</scope>
    <source>
        <strain evidence="3 4">OL</strain>
    </source>
</reference>
<feature type="domain" description="S-Me-THD N-terminal" evidence="1">
    <location>
        <begin position="23"/>
        <end position="177"/>
    </location>
</feature>
<evidence type="ECO:0000313" key="4">
    <source>
        <dbReference type="Proteomes" id="UP000186102"/>
    </source>
</evidence>
<proteinExistence type="predicted"/>
<dbReference type="EMBL" id="MLBF01000073">
    <property type="protein sequence ID" value="OLN26624.1"/>
    <property type="molecule type" value="Genomic_DNA"/>
</dbReference>
<dbReference type="Pfam" id="PF06032">
    <property type="entry name" value="S-Me-THD_N"/>
    <property type="match status" value="1"/>
</dbReference>
<dbReference type="AlphaFoldDB" id="A0A1Q8QH08"/>
<accession>A0A1Q8QH08</accession>
<gene>
    <name evidence="3" type="ORF">DSOL_4906</name>
</gene>
<dbReference type="SUPFAM" id="SSF160991">
    <property type="entry name" value="CV3147-like"/>
    <property type="match status" value="1"/>
</dbReference>
<dbReference type="Pfam" id="PF20906">
    <property type="entry name" value="S-Me-THD_C"/>
    <property type="match status" value="1"/>
</dbReference>
<evidence type="ECO:0000259" key="2">
    <source>
        <dbReference type="Pfam" id="PF20906"/>
    </source>
</evidence>
<evidence type="ECO:0008006" key="5">
    <source>
        <dbReference type="Google" id="ProtNLM"/>
    </source>
</evidence>
<evidence type="ECO:0000259" key="1">
    <source>
        <dbReference type="Pfam" id="PF06032"/>
    </source>
</evidence>
<dbReference type="Proteomes" id="UP000186102">
    <property type="component" value="Unassembled WGS sequence"/>
</dbReference>
<dbReference type="InterPro" id="IPR027479">
    <property type="entry name" value="S-Me-THD_N_sf"/>
</dbReference>
<protein>
    <recommendedName>
        <fullName evidence="5">DUF917 domain-containing protein</fullName>
    </recommendedName>
</protein>
<keyword evidence="4" id="KW-1185">Reference proteome</keyword>
<name>A0A1Q8QH08_9FIRM</name>
<evidence type="ECO:0000313" key="3">
    <source>
        <dbReference type="EMBL" id="OLN26624.1"/>
    </source>
</evidence>
<sequence length="378" mass="41472">MSIYDVLEKWGIKEYRKVDEQGIKEITLGASILATGGGGDPEIGLLWALNVLNEGKEIILVDPKYVPDDIIVTIAACLGSALVLTEKTPSGKELYWCYEKLFKYLGKKVEAIIPPEAGGVNTPVPMAVAGVMGIPVIDGDGMGRAFPELQMTSFYINEVSPSPTASANEKGYVTIADSKDALLAERIIRSSAMAYGGIAWIAGYSMTGLQVKKTAILNSVSMTWDLGKAIFRCRTEHSNPIKEVEKIAHGFECFSGKVVDINREFGAETTKGFSLGQITMEGIGQYKGSTAKIDFQNEWLNLIIDNEVKCMTPDLITILDPETGEPIRTDIVKYGYRGSIVVIPAHERMRSAKGIETFGPRYFGYDMDYIPVEKLIRK</sequence>
<dbReference type="OrthoDB" id="7441206at2"/>
<organism evidence="3 4">
    <name type="scientific">Desulfosporosinus metallidurans</name>
    <dbReference type="NCBI Taxonomy" id="1888891"/>
    <lineage>
        <taxon>Bacteria</taxon>
        <taxon>Bacillati</taxon>
        <taxon>Bacillota</taxon>
        <taxon>Clostridia</taxon>
        <taxon>Eubacteriales</taxon>
        <taxon>Desulfitobacteriaceae</taxon>
        <taxon>Desulfosporosinus</taxon>
    </lineage>
</organism>
<dbReference type="InterPro" id="IPR024071">
    <property type="entry name" value="S-Me-THD_C_sf"/>
</dbReference>
<dbReference type="Gene3D" id="3.40.1610.10">
    <property type="entry name" value="CV3147-like domain"/>
    <property type="match status" value="1"/>
</dbReference>
<dbReference type="InterPro" id="IPR048350">
    <property type="entry name" value="S-Me-THD-like_C"/>
</dbReference>
<dbReference type="InterPro" id="IPR010318">
    <property type="entry name" value="S-Me-THD_N"/>
</dbReference>
<dbReference type="Gene3D" id="2.40.390.10">
    <property type="entry name" value="CV3147-like"/>
    <property type="match status" value="1"/>
</dbReference>